<dbReference type="PANTHER" id="PTHR39450:SF1">
    <property type="entry name" value="DUF1667 DOMAIN-CONTAINING PROTEIN"/>
    <property type="match status" value="1"/>
</dbReference>
<evidence type="ECO:0000256" key="1">
    <source>
        <dbReference type="ARBA" id="ARBA00022723"/>
    </source>
</evidence>
<dbReference type="SUPFAM" id="SSF53706">
    <property type="entry name" value="Formate dehydrogenase/DMSO reductase, domains 1-3"/>
    <property type="match status" value="1"/>
</dbReference>
<accession>A0ABN1JF87</accession>
<name>A0ABN1JF87_9CLOT</name>
<reference evidence="5 6" key="1">
    <citation type="journal article" date="2019" name="Int. J. Syst. Evol. Microbiol.">
        <title>The Global Catalogue of Microorganisms (GCM) 10K type strain sequencing project: providing services to taxonomists for standard genome sequencing and annotation.</title>
        <authorList>
            <consortium name="The Broad Institute Genomics Platform"/>
            <consortium name="The Broad Institute Genome Sequencing Center for Infectious Disease"/>
            <person name="Wu L."/>
            <person name="Ma J."/>
        </authorList>
    </citation>
    <scope>NUCLEOTIDE SEQUENCE [LARGE SCALE GENOMIC DNA]</scope>
    <source>
        <strain evidence="5 6">JCM 1407</strain>
    </source>
</reference>
<protein>
    <submittedName>
        <fullName evidence="5">DUF1667 domain-containing protein</fullName>
    </submittedName>
</protein>
<comment type="caution">
    <text evidence="5">The sequence shown here is derived from an EMBL/GenBank/DDBJ whole genome shotgun (WGS) entry which is preliminary data.</text>
</comment>
<dbReference type="Gene3D" id="3.10.530.10">
    <property type="entry name" value="CPE0013-like"/>
    <property type="match status" value="1"/>
</dbReference>
<proteinExistence type="predicted"/>
<evidence type="ECO:0000313" key="5">
    <source>
        <dbReference type="EMBL" id="GAA0738314.1"/>
    </source>
</evidence>
<dbReference type="InterPro" id="IPR012460">
    <property type="entry name" value="DUF1667"/>
</dbReference>
<evidence type="ECO:0000313" key="6">
    <source>
        <dbReference type="Proteomes" id="UP001501510"/>
    </source>
</evidence>
<dbReference type="Proteomes" id="UP001501510">
    <property type="component" value="Unassembled WGS sequence"/>
</dbReference>
<keyword evidence="3" id="KW-0411">Iron-sulfur</keyword>
<feature type="domain" description="4Fe-4S Mo/W bis-MGD-type" evidence="4">
    <location>
        <begin position="1"/>
        <end position="60"/>
    </location>
</feature>
<dbReference type="SUPFAM" id="SSF160148">
    <property type="entry name" value="CPE0013-like"/>
    <property type="match status" value="1"/>
</dbReference>
<dbReference type="RefSeq" id="WP_343760525.1">
    <property type="nucleotide sequence ID" value="NZ_BAAACG010000008.1"/>
</dbReference>
<dbReference type="PANTHER" id="PTHR39450">
    <property type="entry name" value="MOLYBDOPTERIN OXIDOREDUCTASE, 4FE-4S CLUSTER-BINDING SUBUNIT"/>
    <property type="match status" value="1"/>
</dbReference>
<evidence type="ECO:0000259" key="4">
    <source>
        <dbReference type="PROSITE" id="PS51669"/>
    </source>
</evidence>
<keyword evidence="6" id="KW-1185">Reference proteome</keyword>
<evidence type="ECO:0000256" key="2">
    <source>
        <dbReference type="ARBA" id="ARBA00023004"/>
    </source>
</evidence>
<dbReference type="InterPro" id="IPR036593">
    <property type="entry name" value="CPE0013-like_sf"/>
</dbReference>
<gene>
    <name evidence="5" type="ORF">GCM10008906_15590</name>
</gene>
<dbReference type="InterPro" id="IPR006963">
    <property type="entry name" value="Mopterin_OxRdtase_4Fe-4S_dom"/>
</dbReference>
<dbReference type="Pfam" id="PF07892">
    <property type="entry name" value="DUF1667"/>
    <property type="match status" value="1"/>
</dbReference>
<dbReference type="PROSITE" id="PS51669">
    <property type="entry name" value="4FE4S_MOW_BIS_MGD"/>
    <property type="match status" value="1"/>
</dbReference>
<dbReference type="EMBL" id="BAAACG010000008">
    <property type="protein sequence ID" value="GAA0738314.1"/>
    <property type="molecule type" value="Genomic_DNA"/>
</dbReference>
<keyword evidence="1" id="KW-0479">Metal-binding</keyword>
<evidence type="ECO:0000256" key="3">
    <source>
        <dbReference type="ARBA" id="ARBA00023014"/>
    </source>
</evidence>
<keyword evidence="2" id="KW-0408">Iron</keyword>
<organism evidence="5 6">
    <name type="scientific">Clostridium oceanicum</name>
    <dbReference type="NCBI Taxonomy" id="1543"/>
    <lineage>
        <taxon>Bacteria</taxon>
        <taxon>Bacillati</taxon>
        <taxon>Bacillota</taxon>
        <taxon>Clostridia</taxon>
        <taxon>Eubacteriales</taxon>
        <taxon>Clostridiaceae</taxon>
        <taxon>Clostridium</taxon>
    </lineage>
</organism>
<sequence length="130" mass="13931">MKMRELTCIGCPLGCSLQAEIEDGKVVNVTGNTCPRGKIYAEKECTNPTRILTTSIAVEGGSDAVVSVKTEKDIPKGKIMDALKILKAIKIKAPSKVGDIVVENILDTGVNVVVTRDVEEKEEIVLSKCS</sequence>